<keyword evidence="3" id="KW-1185">Reference proteome</keyword>
<proteinExistence type="predicted"/>
<evidence type="ECO:0000313" key="3">
    <source>
        <dbReference type="Proteomes" id="UP000035050"/>
    </source>
</evidence>
<dbReference type="Proteomes" id="UP000035050">
    <property type="component" value="Chromosome"/>
</dbReference>
<evidence type="ECO:0000256" key="1">
    <source>
        <dbReference type="SAM" id="MobiDB-lite"/>
    </source>
</evidence>
<name>A0A0E3U822_9BURK</name>
<organism evidence="2 3">
    <name type="scientific">Pandoraea oxalativorans</name>
    <dbReference type="NCBI Taxonomy" id="573737"/>
    <lineage>
        <taxon>Bacteria</taxon>
        <taxon>Pseudomonadati</taxon>
        <taxon>Pseudomonadota</taxon>
        <taxon>Betaproteobacteria</taxon>
        <taxon>Burkholderiales</taxon>
        <taxon>Burkholderiaceae</taxon>
        <taxon>Pandoraea</taxon>
    </lineage>
</organism>
<dbReference type="PATRIC" id="fig|573737.6.peg.5121"/>
<feature type="compositionally biased region" description="Polar residues" evidence="1">
    <location>
        <begin position="57"/>
        <end position="68"/>
    </location>
</feature>
<feature type="region of interest" description="Disordered" evidence="1">
    <location>
        <begin position="49"/>
        <end position="68"/>
    </location>
</feature>
<dbReference type="HOGENOM" id="CLU_178588_2_0_4"/>
<protein>
    <submittedName>
        <fullName evidence="2">Uncharacterized protein</fullName>
    </submittedName>
</protein>
<sequence length="68" mass="7677">MRHRTKRTRNCVSRATFLGLAFKLIESAEDSWRRIRAPEKIATMLDGMTFKDGEPVTDSTPAQQPLAA</sequence>
<accession>A0A0E3U822</accession>
<evidence type="ECO:0000313" key="2">
    <source>
        <dbReference type="EMBL" id="AKC71359.1"/>
    </source>
</evidence>
<dbReference type="EMBL" id="CP011253">
    <property type="protein sequence ID" value="AKC71359.1"/>
    <property type="molecule type" value="Genomic_DNA"/>
</dbReference>
<dbReference type="AlphaFoldDB" id="A0A0E3U822"/>
<dbReference type="KEGG" id="pox:MB84_20665"/>
<reference evidence="2" key="1">
    <citation type="submission" date="2016-06" db="EMBL/GenBank/DDBJ databases">
        <title>Pandoraea oxalativorans DSM 23570 Genome Sequencing.</title>
        <authorList>
            <person name="Ee R."/>
            <person name="Lim Y.-L."/>
            <person name="Yong D."/>
            <person name="Yin W.-F."/>
            <person name="Chan K.-G."/>
        </authorList>
    </citation>
    <scope>NUCLEOTIDE SEQUENCE</scope>
    <source>
        <strain evidence="2">DSM 23570</strain>
    </source>
</reference>
<gene>
    <name evidence="2" type="ORF">MB84_20665</name>
</gene>